<keyword evidence="2" id="KW-0732">Signal</keyword>
<sequence length="696" mass="77219">MKNFRSVSKARLLFFLSGFCLVVPTALDASNLKNYDKSVTEGGYSEEKGVYYKKVAATGLLNKVGTTFSGLRNSKISDEKRFVDREGNAIQFNCTPHDSRGDSLQSAIQAGKSQGRVSELARNLPQAERSTLNAYRVNVFAPEKVVTQSDLNNTSRHTVGARFTVTNEFSDSNGGAVSMSEFGALLPLLSKVDNLIYIDLKSKLYDAKEGEVSTGIVFRRQMSPLLTGGINVFTDVRFLPEGNYRWYSLGGEIFFKSFSLNGNYYRSNKKTTISSVKSFEFHDPDPGKAVIVLDERAAGNGYDLGLGLTLNKYINIHGSAFFFYSPYNTEEKFSGYRAGVDLSLYLNERFSVLVSPEFVADSKRNRFLVNVGFNLPVGRDYTRLLGHVRRDRDIVLFDTNNSYNVNSAFLVADKEYQVGKLIKFSPNDQDAIKKLTNKTENPSASTAAKNEESKVGLDLFLIRDAEKSKEVSSEGVNSKEISLTEGAKELMLSDETTLKVYIPYSGGERIVNYFIPKSEVTIKLGGKDQSDSTGTTYKSLLFNGARVELDDPTKYTMEDVTFNSCFVSSNKERPFQDDKGVLLMNSKLEFSHDNLKSAFYSTKSDTKDERPVVSYILKNVHIELPKVVHDPKNPVKDDFKALFTGDLDKMGKIDVKLAGEIKVDTKTSIDARKKAEEEVKAPVSEGKGSGEASSAA</sequence>
<keyword evidence="5" id="KW-1185">Reference proteome</keyword>
<feature type="compositionally biased region" description="Basic and acidic residues" evidence="1">
    <location>
        <begin position="668"/>
        <end position="680"/>
    </location>
</feature>
<reference evidence="4 5" key="1">
    <citation type="journal article" date="2006" name="PLoS Genet.">
        <title>Comparative genomics of emerging human ehrlichiosis agents.</title>
        <authorList>
            <person name="Dunning Hotopp J.C."/>
            <person name="Lin M."/>
            <person name="Madupu R."/>
            <person name="Crabtree J."/>
            <person name="Angiuoli S.V."/>
            <person name="Eisen J.A."/>
            <person name="Seshadri R."/>
            <person name="Ren Q."/>
            <person name="Wu M."/>
            <person name="Utterback T.R."/>
            <person name="Smith S."/>
            <person name="Lewis M."/>
            <person name="Khouri H."/>
            <person name="Zhang C."/>
            <person name="Niu H."/>
            <person name="Lin Q."/>
            <person name="Ohashi N."/>
            <person name="Zhi N."/>
            <person name="Nelson W."/>
            <person name="Brinkac L.M."/>
            <person name="Dodson R.J."/>
            <person name="Rosovitz M.J."/>
            <person name="Sundaram J."/>
            <person name="Daugherty S.C."/>
            <person name="Davidsen T."/>
            <person name="Durkin A.S."/>
            <person name="Gwinn M."/>
            <person name="Haft D.H."/>
            <person name="Selengut J.D."/>
            <person name="Sullivan S.A."/>
            <person name="Zafar N."/>
            <person name="Zhou L."/>
            <person name="Benahmed F."/>
            <person name="Forberger H."/>
            <person name="Halpin R."/>
            <person name="Mulligan S."/>
            <person name="Robinson J."/>
            <person name="White O."/>
            <person name="Rikihisa Y."/>
            <person name="Tettelin H."/>
        </authorList>
    </citation>
    <scope>NUCLEOTIDE SEQUENCE [LARGE SCALE GENOMIC DNA]</scope>
    <source>
        <strain evidence="5">ATCC VR-367 / Miyayama</strain>
    </source>
</reference>
<feature type="domain" description="Inverse autotransporter beta-domain" evidence="3">
    <location>
        <begin position="146"/>
        <end position="319"/>
    </location>
</feature>
<evidence type="ECO:0000256" key="2">
    <source>
        <dbReference type="SAM" id="SignalP"/>
    </source>
</evidence>
<dbReference type="InterPro" id="IPR024519">
    <property type="entry name" value="IAT_beta"/>
</dbReference>
<accession>Q2GDV5</accession>
<name>Q2GDV5_EHRS3</name>
<dbReference type="Pfam" id="PF11924">
    <property type="entry name" value="IAT_beta"/>
    <property type="match status" value="1"/>
</dbReference>
<dbReference type="AlphaFoldDB" id="Q2GDV5"/>
<dbReference type="OrthoDB" id="8320584at2"/>
<evidence type="ECO:0000313" key="4">
    <source>
        <dbReference type="EMBL" id="ABD45917.1"/>
    </source>
</evidence>
<organism evidence="4 5">
    <name type="scientific">Ehrlichia sennetsu (strain ATCC VR-367 / Miyayama)</name>
    <name type="common">Neorickettsia sennetsu</name>
    <dbReference type="NCBI Taxonomy" id="222891"/>
    <lineage>
        <taxon>Bacteria</taxon>
        <taxon>Pseudomonadati</taxon>
        <taxon>Pseudomonadota</taxon>
        <taxon>Alphaproteobacteria</taxon>
        <taxon>Rickettsiales</taxon>
        <taxon>Anaplasmataceae</taxon>
        <taxon>Ehrlichia</taxon>
    </lineage>
</organism>
<feature type="chain" id="PRO_5004208577" description="Inverse autotransporter beta-domain domain-containing protein" evidence="2">
    <location>
        <begin position="29"/>
        <end position="696"/>
    </location>
</feature>
<protein>
    <recommendedName>
        <fullName evidence="3">Inverse autotransporter beta-domain domain-containing protein</fullName>
    </recommendedName>
</protein>
<gene>
    <name evidence="4" type="ordered locus">NSE_0456</name>
</gene>
<dbReference type="InterPro" id="IPR038177">
    <property type="entry name" value="IAT_beta_sf"/>
</dbReference>
<evidence type="ECO:0000259" key="3">
    <source>
        <dbReference type="Pfam" id="PF11924"/>
    </source>
</evidence>
<dbReference type="STRING" id="222891.NSE_0456"/>
<dbReference type="RefSeq" id="WP_011451847.1">
    <property type="nucleotide sequence ID" value="NC_007798.1"/>
</dbReference>
<dbReference type="Proteomes" id="UP000001942">
    <property type="component" value="Chromosome"/>
</dbReference>
<dbReference type="KEGG" id="nse:NSE_0456"/>
<dbReference type="HOGENOM" id="CLU_395781_0_0_5"/>
<feature type="compositionally biased region" description="Low complexity" evidence="1">
    <location>
        <begin position="684"/>
        <end position="696"/>
    </location>
</feature>
<dbReference type="EMBL" id="CP000237">
    <property type="protein sequence ID" value="ABD45917.1"/>
    <property type="molecule type" value="Genomic_DNA"/>
</dbReference>
<feature type="region of interest" description="Disordered" evidence="1">
    <location>
        <begin position="668"/>
        <end position="696"/>
    </location>
</feature>
<dbReference type="Gene3D" id="2.40.160.160">
    <property type="entry name" value="Inverse autotransporter, beta-domain"/>
    <property type="match status" value="1"/>
</dbReference>
<evidence type="ECO:0000313" key="5">
    <source>
        <dbReference type="Proteomes" id="UP000001942"/>
    </source>
</evidence>
<feature type="signal peptide" evidence="2">
    <location>
        <begin position="1"/>
        <end position="28"/>
    </location>
</feature>
<proteinExistence type="predicted"/>
<evidence type="ECO:0000256" key="1">
    <source>
        <dbReference type="SAM" id="MobiDB-lite"/>
    </source>
</evidence>